<feature type="non-terminal residue" evidence="1">
    <location>
        <position position="1"/>
    </location>
</feature>
<dbReference type="EMBL" id="BKCJ010294631">
    <property type="protein sequence ID" value="GEZ56629.1"/>
    <property type="molecule type" value="Genomic_DNA"/>
</dbReference>
<dbReference type="AlphaFoldDB" id="A0A699IFA9"/>
<organism evidence="1">
    <name type="scientific">Tanacetum cinerariifolium</name>
    <name type="common">Dalmatian daisy</name>
    <name type="synonym">Chrysanthemum cinerariifolium</name>
    <dbReference type="NCBI Taxonomy" id="118510"/>
    <lineage>
        <taxon>Eukaryota</taxon>
        <taxon>Viridiplantae</taxon>
        <taxon>Streptophyta</taxon>
        <taxon>Embryophyta</taxon>
        <taxon>Tracheophyta</taxon>
        <taxon>Spermatophyta</taxon>
        <taxon>Magnoliopsida</taxon>
        <taxon>eudicotyledons</taxon>
        <taxon>Gunneridae</taxon>
        <taxon>Pentapetalae</taxon>
        <taxon>asterids</taxon>
        <taxon>campanulids</taxon>
        <taxon>Asterales</taxon>
        <taxon>Asteraceae</taxon>
        <taxon>Asteroideae</taxon>
        <taxon>Anthemideae</taxon>
        <taxon>Anthemidinae</taxon>
        <taxon>Tanacetum</taxon>
    </lineage>
</organism>
<accession>A0A699IFA9</accession>
<name>A0A699IFA9_TANCI</name>
<sequence length="151" mass="17304">YSYASIVAATNPMFIRTWDVLEQGEEGQGPYACLVRDAEKKVVRHHGLLLRRKLEKETLSFQNSANSYIPSAPQDGVVAAPYSLMYSTQTREKFDKSVMVNVLLGNRVRRRGLCERGNNSRHVNILHRCWKRVDIIIYAVLTIGVVYREMC</sequence>
<proteinExistence type="predicted"/>
<protein>
    <submittedName>
        <fullName evidence="1">Uncharacterized protein</fullName>
    </submittedName>
</protein>
<gene>
    <name evidence="1" type="ORF">Tci_528602</name>
</gene>
<evidence type="ECO:0000313" key="1">
    <source>
        <dbReference type="EMBL" id="GEZ56629.1"/>
    </source>
</evidence>
<comment type="caution">
    <text evidence="1">The sequence shown here is derived from an EMBL/GenBank/DDBJ whole genome shotgun (WGS) entry which is preliminary data.</text>
</comment>
<reference evidence="1" key="1">
    <citation type="journal article" date="2019" name="Sci. Rep.">
        <title>Draft genome of Tanacetum cinerariifolium, the natural source of mosquito coil.</title>
        <authorList>
            <person name="Yamashiro T."/>
            <person name="Shiraishi A."/>
            <person name="Satake H."/>
            <person name="Nakayama K."/>
        </authorList>
    </citation>
    <scope>NUCLEOTIDE SEQUENCE</scope>
</reference>